<dbReference type="InterPro" id="IPR053136">
    <property type="entry name" value="UTP_pyrophosphatase-like"/>
</dbReference>
<evidence type="ECO:0000259" key="1">
    <source>
        <dbReference type="Pfam" id="PF01863"/>
    </source>
</evidence>
<dbReference type="Proteomes" id="UP000184512">
    <property type="component" value="Unassembled WGS sequence"/>
</dbReference>
<dbReference type="AlphaFoldDB" id="A0A1M6D3L5"/>
<protein>
    <recommendedName>
        <fullName evidence="1">YgjP-like metallopeptidase domain-containing protein</fullName>
    </recommendedName>
</protein>
<sequence length="214" mass="24055">MEVTYKDVRHLRLRVLPPNGRLAASVPFGVSEASLRAFIDNQGPWIAKAQQRVRMAQPVVEPLEDGGRARLWGQWREVRIIPGNRNQSRLVGDTIMLTGADQAARLRAIGTLHRSEMNAVLPGLLESWEPRIGKESGAVKLRRMTSRWGSCNTVSRAITLNTALAEHPPTALEYVLVHELVHLWERGHGAAFVARMDHHLPDWRARRAALRGRP</sequence>
<dbReference type="EMBL" id="FQZG01000011">
    <property type="protein sequence ID" value="SHI67872.1"/>
    <property type="molecule type" value="Genomic_DNA"/>
</dbReference>
<feature type="domain" description="YgjP-like metallopeptidase" evidence="1">
    <location>
        <begin position="10"/>
        <end position="211"/>
    </location>
</feature>
<accession>A0A1M6D3L5</accession>
<dbReference type="CDD" id="cd07344">
    <property type="entry name" value="M48_yhfN_like"/>
    <property type="match status" value="1"/>
</dbReference>
<proteinExistence type="predicted"/>
<evidence type="ECO:0000313" key="3">
    <source>
        <dbReference type="Proteomes" id="UP000184512"/>
    </source>
</evidence>
<dbReference type="STRING" id="1123357.SAMN02745244_00833"/>
<dbReference type="Gene3D" id="3.30.2010.10">
    <property type="entry name" value="Metalloproteases ('zincins'), catalytic domain"/>
    <property type="match status" value="1"/>
</dbReference>
<keyword evidence="3" id="KW-1185">Reference proteome</keyword>
<dbReference type="PANTHER" id="PTHR30399:SF1">
    <property type="entry name" value="UTP PYROPHOSPHATASE"/>
    <property type="match status" value="1"/>
</dbReference>
<dbReference type="PANTHER" id="PTHR30399">
    <property type="entry name" value="UNCHARACTERIZED PROTEIN YGJP"/>
    <property type="match status" value="1"/>
</dbReference>
<evidence type="ECO:0000313" key="2">
    <source>
        <dbReference type="EMBL" id="SHI67872.1"/>
    </source>
</evidence>
<dbReference type="InterPro" id="IPR002725">
    <property type="entry name" value="YgjP-like_metallopeptidase"/>
</dbReference>
<dbReference type="Pfam" id="PF01863">
    <property type="entry name" value="YgjP-like"/>
    <property type="match status" value="1"/>
</dbReference>
<reference evidence="2 3" key="1">
    <citation type="submission" date="2016-11" db="EMBL/GenBank/DDBJ databases">
        <authorList>
            <person name="Jaros S."/>
            <person name="Januszkiewicz K."/>
            <person name="Wedrychowicz H."/>
        </authorList>
    </citation>
    <scope>NUCLEOTIDE SEQUENCE [LARGE SCALE GENOMIC DNA]</scope>
    <source>
        <strain evidence="2 3">DSM 12906</strain>
    </source>
</reference>
<gene>
    <name evidence="2" type="ORF">SAMN02745244_00833</name>
</gene>
<organism evidence="2 3">
    <name type="scientific">Tessaracoccus bendigoensis DSM 12906</name>
    <dbReference type="NCBI Taxonomy" id="1123357"/>
    <lineage>
        <taxon>Bacteria</taxon>
        <taxon>Bacillati</taxon>
        <taxon>Actinomycetota</taxon>
        <taxon>Actinomycetes</taxon>
        <taxon>Propionibacteriales</taxon>
        <taxon>Propionibacteriaceae</taxon>
        <taxon>Tessaracoccus</taxon>
    </lineage>
</organism>
<name>A0A1M6D3L5_9ACTN</name>